<feature type="domain" description="DUF7818" evidence="4">
    <location>
        <begin position="1125"/>
        <end position="1164"/>
    </location>
</feature>
<dbReference type="RefSeq" id="XP_025730854.1">
    <property type="nucleotide sequence ID" value="XM_025875069.1"/>
</dbReference>
<protein>
    <submittedName>
        <fullName evidence="6 7">NEDD4-binding protein 2-like 2 isoform X1</fullName>
    </submittedName>
</protein>
<evidence type="ECO:0000256" key="3">
    <source>
        <dbReference type="SAM" id="MobiDB-lite"/>
    </source>
</evidence>
<keyword evidence="5" id="KW-1185">Reference proteome</keyword>
<dbReference type="InterPro" id="IPR026302">
    <property type="entry name" value="NEDD4-bd_p2"/>
</dbReference>
<sequence length="1187" mass="135731">MPYGEIEAKSLDHGEELTGEPCYKKLKSTEEAYVFSHHGSANFHRIQEKTGNDWVPVTIVDVRGHSYPQEDKTKTTDLVKPVHDEVPGNNRSDVIESIDPQILQDASPALVSKDDEIYSTSKAFIGPIYKPPEKKKCNERGNHSDAISGTDGKGGREQKQKFNSKKSELDNELFQFYKEIEELENEKDDLEGSCKEPKPSEEKLTTYYRDHYNELLKSEEGKERDISNVLQSHCGFQQQVENEPGKYPCNGQVIPAFCEDSLISFGPEWQSVHSFIVPQGPPPPIFNYHLNMQRFNAPLNPPSNIFHAPDGSQHQNGCYVNSCHINWHCFSFDQNNDYIDCSEYTSRDHSPANGYSVQDAYVSNGFCETREGCWKDPSMGKHNGTDRLMNQQFQEEKLNKLQKLLILLRGLPGSGKTTLSRILLGQSRDGIVFSTDDYFHHQDGYRYNVNQLGDAHDWNQNRAKQAINQGRSPVIIDNTNTQAWEMKPYVEMAIGKGYRVEFHEPETWWKFDPEELEKRNKHGVSRKKIAQMLDRYEYEMSISIVMNSVEPSHKSTQRPPPSQGRQRERDLKKTGHRLSKTKQKRSRKRNKKQNSHSKIIEENSFETLGYHMLGDQDPSQSEEEDLEDTKRESAYTYTGGLGNEQGDLVNSHKDKVWKSINPEDSFPNVVSVVELDNTPKNYLPKENNDLFQNMSLMSNENSVTCPTMTQNLSCVASVGCSGMRVGKHPGHRHPTVSDIQGRSTDVPCSFMQKREKVDKRLQNETILCHQYGSGTSEKGLRKEQGVNATKSNYWAFFSNNLSDEELQLGSERQPCLGSWPEGPHKFICEQRPKKDRWQRLASPDSRGQLITLISSSEETSVPRSSPETLVEEKLLVENKDLSPSTENTDSIIATETSIVRSCLPKLDIPESDLYSTKNKTRREKRIFNLAPNFNLLAQNSISVKERGECGLLTESHGLKIILEEEKDRISEINNKEENTQKLTTFNHHPSWFYFDIIEDPPLTVGRPSYSHYLTFNRHSVYFYKNPIPSLVLQYTSSFRMVSFTSKKSFLTFKSQTRVDNQLSDIGFSSSAILSSQADPLYSFRVTSDLHLLNESFDEKLRTWEEPKLLQFLQTEDNQDLTSTGFDALKLQLSQGFAFQLVKLFGSPGVPMESLLPDDCVVSLDWKTLKMIYLQWKTSVEKRQKKIG</sequence>
<feature type="compositionally biased region" description="Basic and acidic residues" evidence="3">
    <location>
        <begin position="131"/>
        <end position="143"/>
    </location>
</feature>
<dbReference type="Proteomes" id="UP000286641">
    <property type="component" value="Unplaced"/>
</dbReference>
<dbReference type="InterPro" id="IPR027417">
    <property type="entry name" value="P-loop_NTPase"/>
</dbReference>
<evidence type="ECO:0000313" key="5">
    <source>
        <dbReference type="Proteomes" id="UP000286641"/>
    </source>
</evidence>
<reference evidence="6 7" key="2">
    <citation type="submission" date="2025-04" db="UniProtKB">
        <authorList>
            <consortium name="RefSeq"/>
        </authorList>
    </citation>
    <scope>IDENTIFICATION</scope>
    <source>
        <tissue evidence="6 7">Blood</tissue>
    </source>
</reference>
<gene>
    <name evidence="6 7 8" type="primary">N4BP2L2</name>
</gene>
<feature type="region of interest" description="Disordered" evidence="3">
    <location>
        <begin position="130"/>
        <end position="165"/>
    </location>
</feature>
<dbReference type="SUPFAM" id="SSF52540">
    <property type="entry name" value="P-loop containing nucleoside triphosphate hydrolases"/>
    <property type="match status" value="1"/>
</dbReference>
<dbReference type="GO" id="GO:0000122">
    <property type="term" value="P:negative regulation of transcription by RNA polymerase II"/>
    <property type="evidence" value="ECO:0007669"/>
    <property type="project" value="TreeGrafter"/>
</dbReference>
<evidence type="ECO:0000256" key="2">
    <source>
        <dbReference type="SAM" id="Coils"/>
    </source>
</evidence>
<dbReference type="FunFam" id="3.40.50.300:FF:000620">
    <property type="entry name" value="NEDD4-binding protein 2 isoform X1"/>
    <property type="match status" value="1"/>
</dbReference>
<feature type="coiled-coil region" evidence="2">
    <location>
        <begin position="166"/>
        <end position="193"/>
    </location>
</feature>
<feature type="compositionally biased region" description="Basic residues" evidence="3">
    <location>
        <begin position="574"/>
        <end position="595"/>
    </location>
</feature>
<dbReference type="PANTHER" id="PTHR13308">
    <property type="entry name" value="NEDD4-BINDING PROTEIN 2-LIKE 1"/>
    <property type="match status" value="1"/>
</dbReference>
<accession>A0A3Q7PLF3</accession>
<dbReference type="RefSeq" id="XP_025730852.1">
    <property type="nucleotide sequence ID" value="XM_025875067.1"/>
</dbReference>
<reference key="1">
    <citation type="submission" date="2019-01" db="UniProtKB">
        <authorList>
            <consortium name="RefSeq"/>
        </authorList>
    </citation>
    <scope>IDENTIFICATION</scope>
</reference>
<dbReference type="AlphaFoldDB" id="A0A3Q7PLF3"/>
<feature type="region of interest" description="Disordered" evidence="3">
    <location>
        <begin position="548"/>
        <end position="631"/>
    </location>
</feature>
<evidence type="ECO:0000313" key="6">
    <source>
        <dbReference type="RefSeq" id="XP_025730852.1"/>
    </source>
</evidence>
<organism evidence="5 6">
    <name type="scientific">Callorhinus ursinus</name>
    <name type="common">Northern fur seal</name>
    <dbReference type="NCBI Taxonomy" id="34884"/>
    <lineage>
        <taxon>Eukaryota</taxon>
        <taxon>Metazoa</taxon>
        <taxon>Chordata</taxon>
        <taxon>Craniata</taxon>
        <taxon>Vertebrata</taxon>
        <taxon>Euteleostomi</taxon>
        <taxon>Mammalia</taxon>
        <taxon>Eutheria</taxon>
        <taxon>Laurasiatheria</taxon>
        <taxon>Carnivora</taxon>
        <taxon>Caniformia</taxon>
        <taxon>Pinnipedia</taxon>
        <taxon>Otariidae</taxon>
        <taxon>Callorhinus</taxon>
    </lineage>
</organism>
<dbReference type="RefSeq" id="XP_025730853.1">
    <property type="nucleotide sequence ID" value="XM_025875068.1"/>
</dbReference>
<evidence type="ECO:0000259" key="4">
    <source>
        <dbReference type="Pfam" id="PF25126"/>
    </source>
</evidence>
<keyword evidence="1 2" id="KW-0175">Coiled coil</keyword>
<dbReference type="Pfam" id="PF25126">
    <property type="entry name" value="DUF7818"/>
    <property type="match status" value="1"/>
</dbReference>
<dbReference type="PANTHER" id="PTHR13308:SF23">
    <property type="entry name" value="NEDD4-BINDING PROTEIN 2-LIKE 2"/>
    <property type="match status" value="1"/>
</dbReference>
<dbReference type="GO" id="GO:0003714">
    <property type="term" value="F:transcription corepressor activity"/>
    <property type="evidence" value="ECO:0007669"/>
    <property type="project" value="TreeGrafter"/>
</dbReference>
<proteinExistence type="predicted"/>
<evidence type="ECO:0000313" key="8">
    <source>
        <dbReference type="RefSeq" id="XP_025730854.1"/>
    </source>
</evidence>
<dbReference type="Gene3D" id="3.40.50.300">
    <property type="entry name" value="P-loop containing nucleotide triphosphate hydrolases"/>
    <property type="match status" value="1"/>
</dbReference>
<dbReference type="GO" id="GO:0005634">
    <property type="term" value="C:nucleus"/>
    <property type="evidence" value="ECO:0007669"/>
    <property type="project" value="TreeGrafter"/>
</dbReference>
<evidence type="ECO:0000256" key="1">
    <source>
        <dbReference type="ARBA" id="ARBA00023054"/>
    </source>
</evidence>
<feature type="compositionally biased region" description="Basic and acidic residues" evidence="3">
    <location>
        <begin position="153"/>
        <end position="165"/>
    </location>
</feature>
<evidence type="ECO:0000313" key="7">
    <source>
        <dbReference type="RefSeq" id="XP_025730853.1"/>
    </source>
</evidence>
<dbReference type="Pfam" id="PF13671">
    <property type="entry name" value="AAA_33"/>
    <property type="match status" value="1"/>
</dbReference>
<dbReference type="InterPro" id="IPR056720">
    <property type="entry name" value="DUF7818"/>
</dbReference>
<name>A0A3Q7PLF3_CALUR</name>